<keyword evidence="1" id="KW-0812">Transmembrane</keyword>
<evidence type="ECO:0000313" key="3">
    <source>
        <dbReference type="Proteomes" id="UP000698173"/>
    </source>
</evidence>
<name>A0A921KB89_SPOPS</name>
<sequence>MTDILNNILSAVALVGIFAGVLVEALKRTELVSVKALPILSLGVGSLAGLALALGFGQDVPTFIAAGFIGGAVASGLYDGIKSVVDMIGGNK</sequence>
<evidence type="ECO:0000256" key="1">
    <source>
        <dbReference type="SAM" id="Phobius"/>
    </source>
</evidence>
<gene>
    <name evidence="2" type="ORF">K8V56_01310</name>
</gene>
<dbReference type="EMBL" id="DYWT01000020">
    <property type="protein sequence ID" value="HJF30400.1"/>
    <property type="molecule type" value="Genomic_DNA"/>
</dbReference>
<protein>
    <recommendedName>
        <fullName evidence="4">Holin</fullName>
    </recommendedName>
</protein>
<dbReference type="Pfam" id="PF06946">
    <property type="entry name" value="Phage_holin_5_1"/>
    <property type="match status" value="1"/>
</dbReference>
<accession>A0A921KB89</accession>
<comment type="caution">
    <text evidence="2">The sequence shown here is derived from an EMBL/GenBank/DDBJ whole genome shotgun (WGS) entry which is preliminary data.</text>
</comment>
<reference evidence="2" key="2">
    <citation type="submission" date="2021-09" db="EMBL/GenBank/DDBJ databases">
        <authorList>
            <person name="Gilroy R."/>
        </authorList>
    </citation>
    <scope>NUCLEOTIDE SEQUENCE</scope>
    <source>
        <strain evidence="2">CHK171-7178</strain>
    </source>
</reference>
<feature type="transmembrane region" description="Helical" evidence="1">
    <location>
        <begin position="37"/>
        <end position="57"/>
    </location>
</feature>
<dbReference type="AlphaFoldDB" id="A0A921KB89"/>
<proteinExistence type="predicted"/>
<feature type="transmembrane region" description="Helical" evidence="1">
    <location>
        <begin position="63"/>
        <end position="81"/>
    </location>
</feature>
<dbReference type="Proteomes" id="UP000698173">
    <property type="component" value="Unassembled WGS sequence"/>
</dbReference>
<evidence type="ECO:0008006" key="4">
    <source>
        <dbReference type="Google" id="ProtNLM"/>
    </source>
</evidence>
<keyword evidence="1" id="KW-0472">Membrane</keyword>
<dbReference type="InterPro" id="IPR009708">
    <property type="entry name" value="Phage_A118_holin/antiholin"/>
</dbReference>
<keyword evidence="1" id="KW-1133">Transmembrane helix</keyword>
<reference evidence="2" key="1">
    <citation type="journal article" date="2021" name="PeerJ">
        <title>Extensive microbial diversity within the chicken gut microbiome revealed by metagenomics and culture.</title>
        <authorList>
            <person name="Gilroy R."/>
            <person name="Ravi A."/>
            <person name="Getino M."/>
            <person name="Pursley I."/>
            <person name="Horton D.L."/>
            <person name="Alikhan N.F."/>
            <person name="Baker D."/>
            <person name="Gharbi K."/>
            <person name="Hall N."/>
            <person name="Watson M."/>
            <person name="Adriaenssens E.M."/>
            <person name="Foster-Nyarko E."/>
            <person name="Jarju S."/>
            <person name="Secka A."/>
            <person name="Antonio M."/>
            <person name="Oren A."/>
            <person name="Chaudhuri R.R."/>
            <person name="La Ragione R."/>
            <person name="Hildebrand F."/>
            <person name="Pallen M.J."/>
        </authorList>
    </citation>
    <scope>NUCLEOTIDE SEQUENCE</scope>
    <source>
        <strain evidence="2">CHK171-7178</strain>
    </source>
</reference>
<feature type="transmembrane region" description="Helical" evidence="1">
    <location>
        <begin position="6"/>
        <end position="25"/>
    </location>
</feature>
<evidence type="ECO:0000313" key="2">
    <source>
        <dbReference type="EMBL" id="HJF30400.1"/>
    </source>
</evidence>
<organism evidence="2 3">
    <name type="scientific">Sporosarcina psychrophila</name>
    <name type="common">Bacillus psychrophilus</name>
    <dbReference type="NCBI Taxonomy" id="1476"/>
    <lineage>
        <taxon>Bacteria</taxon>
        <taxon>Bacillati</taxon>
        <taxon>Bacillota</taxon>
        <taxon>Bacilli</taxon>
        <taxon>Bacillales</taxon>
        <taxon>Caryophanaceae</taxon>
        <taxon>Sporosarcina</taxon>
    </lineage>
</organism>